<dbReference type="EMBL" id="MHVI01000007">
    <property type="protein sequence ID" value="OHA92442.1"/>
    <property type="molecule type" value="Genomic_DNA"/>
</dbReference>
<protein>
    <recommendedName>
        <fullName evidence="4">Serine protease</fullName>
    </recommendedName>
</protein>
<name>A0A1G2T5M0_9BACT</name>
<accession>A0A1G2T5M0</accession>
<dbReference type="InterPro" id="IPR009003">
    <property type="entry name" value="Peptidase_S1_PA"/>
</dbReference>
<evidence type="ECO:0000313" key="3">
    <source>
        <dbReference type="Proteomes" id="UP000177746"/>
    </source>
</evidence>
<dbReference type="SUPFAM" id="SSF50494">
    <property type="entry name" value="Trypsin-like serine proteases"/>
    <property type="match status" value="1"/>
</dbReference>
<evidence type="ECO:0000313" key="2">
    <source>
        <dbReference type="EMBL" id="OHA92442.1"/>
    </source>
</evidence>
<dbReference type="Gene3D" id="2.40.10.10">
    <property type="entry name" value="Trypsin-like serine proteases"/>
    <property type="match status" value="2"/>
</dbReference>
<proteinExistence type="predicted"/>
<evidence type="ECO:0008006" key="4">
    <source>
        <dbReference type="Google" id="ProtNLM"/>
    </source>
</evidence>
<dbReference type="Proteomes" id="UP000177746">
    <property type="component" value="Unassembled WGS sequence"/>
</dbReference>
<organism evidence="2 3">
    <name type="scientific">Candidatus Zambryskibacteria bacterium RIFCSPHIGHO2_01_FULL_46_30</name>
    <dbReference type="NCBI Taxonomy" id="1802739"/>
    <lineage>
        <taxon>Bacteria</taxon>
        <taxon>Candidatus Zambryskiibacteriota</taxon>
    </lineage>
</organism>
<keyword evidence="1" id="KW-1133">Transmembrane helix</keyword>
<dbReference type="InterPro" id="IPR043504">
    <property type="entry name" value="Peptidase_S1_PA_chymotrypsin"/>
</dbReference>
<comment type="caution">
    <text evidence="2">The sequence shown here is derived from an EMBL/GenBank/DDBJ whole genome shotgun (WGS) entry which is preliminary data.</text>
</comment>
<feature type="transmembrane region" description="Helical" evidence="1">
    <location>
        <begin position="22"/>
        <end position="43"/>
    </location>
</feature>
<keyword evidence="1" id="KW-0472">Membrane</keyword>
<dbReference type="Pfam" id="PF13365">
    <property type="entry name" value="Trypsin_2"/>
    <property type="match status" value="1"/>
</dbReference>
<dbReference type="AlphaFoldDB" id="A0A1G2T5M0"/>
<keyword evidence="1" id="KW-0812">Transmembrane</keyword>
<sequence length="411" mass="45411">MDQPQPSPQNDTDLPAHQNQNWLYIIIGIMLLLFLGAGMWWYFPSKIQSLSPQSEEISVSELQPFLNAVGEVRCVTIGPYGISSIGSGSLWDFGGDPPFAVLTNEHVIATRDCLLYTDPEPLPGETPDSFARTTFRSIHTLELVRVGSDLSQVDAAVMRIIPKDYDTIPVSKLNFAFSPSLACPSLMPLGSNVTVIGFPSFSHFYGEFDTVTSKTITKGSISAYQRDPLKDQVDYFISAEIDAGSSGGIALARSEKGVCVLGIPTWIFFGEYASQGVVQNIHNVLNKWRNVDLATYQFSIPDQFSTHEDEFILLDSYRISDILQIQIGLELYFDSNGFYPAQLSELEGEFIPFLPRDPQTDSLYLYGFSADRQNSVVGAVLEDPNSPAFTTDSDGTVYGVDCDDPTYCRSI</sequence>
<evidence type="ECO:0000256" key="1">
    <source>
        <dbReference type="SAM" id="Phobius"/>
    </source>
</evidence>
<gene>
    <name evidence="2" type="ORF">A2665_00410</name>
</gene>
<reference evidence="2 3" key="1">
    <citation type="journal article" date="2016" name="Nat. Commun.">
        <title>Thousands of microbial genomes shed light on interconnected biogeochemical processes in an aquifer system.</title>
        <authorList>
            <person name="Anantharaman K."/>
            <person name="Brown C.T."/>
            <person name="Hug L.A."/>
            <person name="Sharon I."/>
            <person name="Castelle C.J."/>
            <person name="Probst A.J."/>
            <person name="Thomas B.C."/>
            <person name="Singh A."/>
            <person name="Wilkins M.J."/>
            <person name="Karaoz U."/>
            <person name="Brodie E.L."/>
            <person name="Williams K.H."/>
            <person name="Hubbard S.S."/>
            <person name="Banfield J.F."/>
        </authorList>
    </citation>
    <scope>NUCLEOTIDE SEQUENCE [LARGE SCALE GENOMIC DNA]</scope>
</reference>